<evidence type="ECO:0000256" key="3">
    <source>
        <dbReference type="ARBA" id="ARBA00008737"/>
    </source>
</evidence>
<evidence type="ECO:0000313" key="12">
    <source>
        <dbReference type="Proteomes" id="UP000076555"/>
    </source>
</evidence>
<dbReference type="InterPro" id="IPR013785">
    <property type="entry name" value="Aldolase_TIM"/>
</dbReference>
<evidence type="ECO:0000256" key="7">
    <source>
        <dbReference type="ARBA" id="ARBA00023141"/>
    </source>
</evidence>
<organism evidence="11 12">
    <name type="scientific">Nodularia spumigena CENA596</name>
    <dbReference type="NCBI Taxonomy" id="1819295"/>
    <lineage>
        <taxon>Bacteria</taxon>
        <taxon>Bacillati</taxon>
        <taxon>Cyanobacteriota</taxon>
        <taxon>Cyanophyceae</taxon>
        <taxon>Nostocales</taxon>
        <taxon>Nodulariaceae</taxon>
        <taxon>Nodularia</taxon>
    </lineage>
</organism>
<keyword evidence="8 9" id="KW-0456">Lyase</keyword>
<dbReference type="InterPro" id="IPR045186">
    <property type="entry name" value="Indole-3-glycerol_P_synth"/>
</dbReference>
<feature type="domain" description="Indole-3-glycerol phosphate synthase" evidence="10">
    <location>
        <begin position="12"/>
        <end position="270"/>
    </location>
</feature>
<dbReference type="GO" id="GO:0000162">
    <property type="term" value="P:L-tryptophan biosynthetic process"/>
    <property type="evidence" value="ECO:0007669"/>
    <property type="project" value="UniProtKB-UniRule"/>
</dbReference>
<dbReference type="PANTHER" id="PTHR22854">
    <property type="entry name" value="TRYPTOPHAN BIOSYNTHESIS PROTEIN"/>
    <property type="match status" value="1"/>
</dbReference>
<protein>
    <recommendedName>
        <fullName evidence="9">Indole-3-glycerol phosphate synthase</fullName>
        <shortName evidence="9">IGPS</shortName>
        <ecNumber evidence="9">4.1.1.48</ecNumber>
    </recommendedName>
</protein>
<accession>A0A166JGB7</accession>
<evidence type="ECO:0000256" key="5">
    <source>
        <dbReference type="ARBA" id="ARBA00022793"/>
    </source>
</evidence>
<evidence type="ECO:0000256" key="9">
    <source>
        <dbReference type="HAMAP-Rule" id="MF_00134"/>
    </source>
</evidence>
<evidence type="ECO:0000256" key="1">
    <source>
        <dbReference type="ARBA" id="ARBA00001633"/>
    </source>
</evidence>
<comment type="pathway">
    <text evidence="2 9">Amino-acid biosynthesis; L-tryptophan biosynthesis; L-tryptophan from chorismate: step 4/5.</text>
</comment>
<dbReference type="Gene3D" id="3.20.20.70">
    <property type="entry name" value="Aldolase class I"/>
    <property type="match status" value="1"/>
</dbReference>
<keyword evidence="4 9" id="KW-0028">Amino-acid biosynthesis</keyword>
<dbReference type="EMBL" id="LWAJ01000144">
    <property type="protein sequence ID" value="KZL49672.1"/>
    <property type="molecule type" value="Genomic_DNA"/>
</dbReference>
<dbReference type="Pfam" id="PF00218">
    <property type="entry name" value="IGPS"/>
    <property type="match status" value="1"/>
</dbReference>
<dbReference type="CDD" id="cd00331">
    <property type="entry name" value="IGPS"/>
    <property type="match status" value="1"/>
</dbReference>
<dbReference type="FunFam" id="3.20.20.70:FF:000024">
    <property type="entry name" value="Indole-3-glycerol phosphate synthase"/>
    <property type="match status" value="1"/>
</dbReference>
<dbReference type="OrthoDB" id="9804217at2"/>
<comment type="caution">
    <text evidence="11">The sequence shown here is derived from an EMBL/GenBank/DDBJ whole genome shotgun (WGS) entry which is preliminary data.</text>
</comment>
<evidence type="ECO:0000256" key="6">
    <source>
        <dbReference type="ARBA" id="ARBA00022822"/>
    </source>
</evidence>
<name>A0A166JGB7_NODSP</name>
<keyword evidence="6 9" id="KW-0822">Tryptophan biosynthesis</keyword>
<evidence type="ECO:0000256" key="8">
    <source>
        <dbReference type="ARBA" id="ARBA00023239"/>
    </source>
</evidence>
<dbReference type="InterPro" id="IPR011060">
    <property type="entry name" value="RibuloseP-bd_barrel"/>
</dbReference>
<gene>
    <name evidence="9" type="primary">trpC</name>
    <name evidence="11" type="ORF">A2T98_11570</name>
</gene>
<dbReference type="SUPFAM" id="SSF51366">
    <property type="entry name" value="Ribulose-phoshate binding barrel"/>
    <property type="match status" value="1"/>
</dbReference>
<comment type="catalytic activity">
    <reaction evidence="1 9">
        <text>1-(2-carboxyphenylamino)-1-deoxy-D-ribulose 5-phosphate + H(+) = (1S,2R)-1-C-(indol-3-yl)glycerol 3-phosphate + CO2 + H2O</text>
        <dbReference type="Rhea" id="RHEA:23476"/>
        <dbReference type="ChEBI" id="CHEBI:15377"/>
        <dbReference type="ChEBI" id="CHEBI:15378"/>
        <dbReference type="ChEBI" id="CHEBI:16526"/>
        <dbReference type="ChEBI" id="CHEBI:58613"/>
        <dbReference type="ChEBI" id="CHEBI:58866"/>
        <dbReference type="EC" id="4.1.1.48"/>
    </reaction>
</comment>
<evidence type="ECO:0000256" key="2">
    <source>
        <dbReference type="ARBA" id="ARBA00004696"/>
    </source>
</evidence>
<keyword evidence="5 9" id="KW-0210">Decarboxylase</keyword>
<dbReference type="GO" id="GO:0004640">
    <property type="term" value="F:phosphoribosylanthranilate isomerase activity"/>
    <property type="evidence" value="ECO:0007669"/>
    <property type="project" value="TreeGrafter"/>
</dbReference>
<dbReference type="InterPro" id="IPR001468">
    <property type="entry name" value="Indole-3-GlycerolPSynthase_CS"/>
</dbReference>
<dbReference type="Proteomes" id="UP000076555">
    <property type="component" value="Unassembled WGS sequence"/>
</dbReference>
<sequence length="275" mass="30396">MNISVVTHGNVLEEIVLHKRLDVAQMQQKLPLTALQERLNTAPTVRDFLRALQESPCQPSLIAEVKKASPSRGIIRADFDPVAIAQAYERGGAACLSILTDEKFFQGSFDNLRAVRAAVALPLLCKEFIIDPYQIYLARTAGADAVLLIAAILSDTELQNFLSLIHDLGMNALVEVHSLTELDRVLKLENLRLLGINNRNLEDFTVDLQTTHQLLRQRQQQLQSLNITVVSESGFYAPADLSFVAEVGARAVLVGESLVKQSNVEEAVRRILSFA</sequence>
<dbReference type="GO" id="GO:0004425">
    <property type="term" value="F:indole-3-glycerol-phosphate synthase activity"/>
    <property type="evidence" value="ECO:0007669"/>
    <property type="project" value="UniProtKB-UniRule"/>
</dbReference>
<dbReference type="PANTHER" id="PTHR22854:SF2">
    <property type="entry name" value="INDOLE-3-GLYCEROL-PHOSPHATE SYNTHASE"/>
    <property type="match status" value="1"/>
</dbReference>
<reference evidence="11 12" key="1">
    <citation type="submission" date="2016-04" db="EMBL/GenBank/DDBJ databases">
        <title>Draft Genome Assembly of the Bloom-forming Cyanobacterium Nodularia spumigena Strain CENA596 in Shrimp Production Ponds.</title>
        <authorList>
            <person name="Popin R.V."/>
            <person name="Rigonato J."/>
            <person name="Abreu V.A."/>
            <person name="Andreote A.P."/>
            <person name="Silveira S.B."/>
            <person name="Odebrecht C."/>
            <person name="Fiore M.F."/>
        </authorList>
    </citation>
    <scope>NUCLEOTIDE SEQUENCE [LARGE SCALE GENOMIC DNA]</scope>
    <source>
        <strain evidence="11 12">CENA596</strain>
    </source>
</reference>
<evidence type="ECO:0000259" key="10">
    <source>
        <dbReference type="Pfam" id="PF00218"/>
    </source>
</evidence>
<dbReference type="PROSITE" id="PS00614">
    <property type="entry name" value="IGPS"/>
    <property type="match status" value="1"/>
</dbReference>
<evidence type="ECO:0000313" key="11">
    <source>
        <dbReference type="EMBL" id="KZL49672.1"/>
    </source>
</evidence>
<dbReference type="HAMAP" id="MF_00134_B">
    <property type="entry name" value="IGPS_B"/>
    <property type="match status" value="1"/>
</dbReference>
<dbReference type="InterPro" id="IPR013798">
    <property type="entry name" value="Indole-3-glycerol_P_synth_dom"/>
</dbReference>
<dbReference type="NCBIfam" id="NF001372">
    <property type="entry name" value="PRK00278.1-4"/>
    <property type="match status" value="1"/>
</dbReference>
<dbReference type="EC" id="4.1.1.48" evidence="9"/>
<dbReference type="UniPathway" id="UPA00035">
    <property type="reaction ID" value="UER00043"/>
</dbReference>
<dbReference type="AlphaFoldDB" id="A0A166JGB7"/>
<proteinExistence type="inferred from homology"/>
<dbReference type="RefSeq" id="WP_063872902.1">
    <property type="nucleotide sequence ID" value="NZ_CAWMRI010000144.1"/>
</dbReference>
<dbReference type="NCBIfam" id="NF001377">
    <property type="entry name" value="PRK00278.2-4"/>
    <property type="match status" value="1"/>
</dbReference>
<keyword evidence="7 9" id="KW-0057">Aromatic amino acid biosynthesis</keyword>
<comment type="similarity">
    <text evidence="3 9">Belongs to the TrpC family.</text>
</comment>
<evidence type="ECO:0000256" key="4">
    <source>
        <dbReference type="ARBA" id="ARBA00022605"/>
    </source>
</evidence>